<protein>
    <submittedName>
        <fullName evidence="1">35789_t:CDS:1</fullName>
    </submittedName>
</protein>
<evidence type="ECO:0000313" key="1">
    <source>
        <dbReference type="EMBL" id="CAG8644143.1"/>
    </source>
</evidence>
<dbReference type="EMBL" id="CAJVQC010013026">
    <property type="protein sequence ID" value="CAG8644143.1"/>
    <property type="molecule type" value="Genomic_DNA"/>
</dbReference>
<keyword evidence="2" id="KW-1185">Reference proteome</keyword>
<organism evidence="1 2">
    <name type="scientific">Racocetra persica</name>
    <dbReference type="NCBI Taxonomy" id="160502"/>
    <lineage>
        <taxon>Eukaryota</taxon>
        <taxon>Fungi</taxon>
        <taxon>Fungi incertae sedis</taxon>
        <taxon>Mucoromycota</taxon>
        <taxon>Glomeromycotina</taxon>
        <taxon>Glomeromycetes</taxon>
        <taxon>Diversisporales</taxon>
        <taxon>Gigasporaceae</taxon>
        <taxon>Racocetra</taxon>
    </lineage>
</organism>
<dbReference type="Proteomes" id="UP000789920">
    <property type="component" value="Unassembled WGS sequence"/>
</dbReference>
<proteinExistence type="predicted"/>
<comment type="caution">
    <text evidence="1">The sequence shown here is derived from an EMBL/GenBank/DDBJ whole genome shotgun (WGS) entry which is preliminary data.</text>
</comment>
<name>A0ACA9N9X0_9GLOM</name>
<reference evidence="1" key="1">
    <citation type="submission" date="2021-06" db="EMBL/GenBank/DDBJ databases">
        <authorList>
            <person name="Kallberg Y."/>
            <person name="Tangrot J."/>
            <person name="Rosling A."/>
        </authorList>
    </citation>
    <scope>NUCLEOTIDE SEQUENCE</scope>
    <source>
        <strain evidence="1">MA461A</strain>
    </source>
</reference>
<accession>A0ACA9N9X0</accession>
<sequence length="71" mass="8155">MAKKSDAEKEVPFGTGAKPLLQEQEISSNFKSARSVQNYNNFLGCIYRRRGGDYSISARAKLFHMDREPQW</sequence>
<evidence type="ECO:0000313" key="2">
    <source>
        <dbReference type="Proteomes" id="UP000789920"/>
    </source>
</evidence>
<gene>
    <name evidence="1" type="ORF">RPERSI_LOCUS7600</name>
</gene>